<name>A0A378YMG3_9BURK</name>
<dbReference type="RefSeq" id="WP_081326791.1">
    <property type="nucleotide sequence ID" value="NZ_CABPSO010000005.1"/>
</dbReference>
<proteinExistence type="predicted"/>
<keyword evidence="4" id="KW-1185">Reference proteome</keyword>
<dbReference type="Proteomes" id="UP000254573">
    <property type="component" value="Unassembled WGS sequence"/>
</dbReference>
<organism evidence="1 3">
    <name type="scientific">Pandoraea pnomenusa</name>
    <dbReference type="NCBI Taxonomy" id="93220"/>
    <lineage>
        <taxon>Bacteria</taxon>
        <taxon>Pseudomonadati</taxon>
        <taxon>Pseudomonadota</taxon>
        <taxon>Betaproteobacteria</taxon>
        <taxon>Burkholderiales</taxon>
        <taxon>Burkholderiaceae</taxon>
        <taxon>Pandoraea</taxon>
    </lineage>
</organism>
<evidence type="ECO:0000313" key="2">
    <source>
        <dbReference type="EMBL" id="VVE66053.1"/>
    </source>
</evidence>
<evidence type="ECO:0000313" key="1">
    <source>
        <dbReference type="EMBL" id="SUA78375.1"/>
    </source>
</evidence>
<dbReference type="OrthoDB" id="8937050at2"/>
<dbReference type="EMBL" id="UGSG01000001">
    <property type="protein sequence ID" value="SUA78375.1"/>
    <property type="molecule type" value="Genomic_DNA"/>
</dbReference>
<evidence type="ECO:0000313" key="4">
    <source>
        <dbReference type="Proteomes" id="UP000361468"/>
    </source>
</evidence>
<dbReference type="Gene3D" id="3.30.420.40">
    <property type="match status" value="2"/>
</dbReference>
<reference evidence="1 3" key="1">
    <citation type="submission" date="2018-06" db="EMBL/GenBank/DDBJ databases">
        <authorList>
            <consortium name="Pathogen Informatics"/>
            <person name="Doyle S."/>
        </authorList>
    </citation>
    <scope>NUCLEOTIDE SEQUENCE [LARGE SCALE GENOMIC DNA]</scope>
    <source>
        <strain evidence="1 3">NCTC13160</strain>
    </source>
</reference>
<dbReference type="Gene3D" id="3.30.1490.300">
    <property type="match status" value="1"/>
</dbReference>
<dbReference type="AlphaFoldDB" id="A0A378YMG3"/>
<protein>
    <submittedName>
        <fullName evidence="1">Type IV pilus assembly protein PilM</fullName>
    </submittedName>
</protein>
<accession>A0A378YMG3</accession>
<sequence>MIKAVLQGVCRMGKSLAASLPRRTGGGCGVHFDADGVHFVRLTRIPGPARLQVDAHGAAMLEDGMLRGAALAKPEAVARRLGELLERLGMTAQAMCDDVVVTALPTHGLRTQVVDCPDGLPPRAFQAWCERRAALLLPGDGDPDLRSRVGVTWAEPGSHRLRLYACDAELADDRVAVLEMAGLRVHAIDAAHEAGRRAFRWARPPDEDATASGRRDVPVALLQVDSQALDFSAFDGQVCVAHAQERFDGAGGSADALAGIARRVWAKLPVAPGMMYLATSGASPAALVAICDALAAACGVPVRPFDPLRRFGGAATGDPRRPTFAQRTALAVPCGLALRAMAMQGVPCD</sequence>
<reference evidence="2 4" key="2">
    <citation type="submission" date="2019-08" db="EMBL/GenBank/DDBJ databases">
        <authorList>
            <person name="Peeters C."/>
        </authorList>
    </citation>
    <scope>NUCLEOTIDE SEQUENCE [LARGE SCALE GENOMIC DNA]</scope>
    <source>
        <strain evidence="2 4">LMG 31119</strain>
    </source>
</reference>
<dbReference type="Proteomes" id="UP000361468">
    <property type="component" value="Unassembled WGS sequence"/>
</dbReference>
<dbReference type="STRING" id="93220.A6P55_09730"/>
<gene>
    <name evidence="1" type="ORF">NCTC13160_02507</name>
    <name evidence="2" type="ORF">PPN31119_02150</name>
</gene>
<dbReference type="EMBL" id="CABPSO010000005">
    <property type="protein sequence ID" value="VVE66053.1"/>
    <property type="molecule type" value="Genomic_DNA"/>
</dbReference>
<evidence type="ECO:0000313" key="3">
    <source>
        <dbReference type="Proteomes" id="UP000254573"/>
    </source>
</evidence>